<dbReference type="PANTHER" id="PTHR42709:SF2">
    <property type="entry name" value="INNER MEMBRANE PROTEIN YOHD"/>
    <property type="match status" value="1"/>
</dbReference>
<feature type="transmembrane region" description="Helical" evidence="1">
    <location>
        <begin position="12"/>
        <end position="33"/>
    </location>
</feature>
<name>E1QLA9_DESB2</name>
<dbReference type="Proteomes" id="UP000009047">
    <property type="component" value="Chromosome"/>
</dbReference>
<dbReference type="STRING" id="644282.Deba_2009"/>
<protein>
    <submittedName>
        <fullName evidence="3">SNARE associated Golgi protein-related protein</fullName>
    </submittedName>
</protein>
<dbReference type="OrthoDB" id="948134at2"/>
<keyword evidence="1" id="KW-1133">Transmembrane helix</keyword>
<feature type="transmembrane region" description="Helical" evidence="1">
    <location>
        <begin position="164"/>
        <end position="183"/>
    </location>
</feature>
<feature type="domain" description="VTT" evidence="2">
    <location>
        <begin position="26"/>
        <end position="146"/>
    </location>
</feature>
<keyword evidence="1" id="KW-0812">Transmembrane</keyword>
<dbReference type="KEGG" id="dbr:Deba_2009"/>
<dbReference type="GO" id="GO:0005886">
    <property type="term" value="C:plasma membrane"/>
    <property type="evidence" value="ECO:0007669"/>
    <property type="project" value="TreeGrafter"/>
</dbReference>
<dbReference type="InterPro" id="IPR032816">
    <property type="entry name" value="VTT_dom"/>
</dbReference>
<evidence type="ECO:0000313" key="4">
    <source>
        <dbReference type="Proteomes" id="UP000009047"/>
    </source>
</evidence>
<dbReference type="eggNOG" id="COG0586">
    <property type="taxonomic scope" value="Bacteria"/>
</dbReference>
<dbReference type="InterPro" id="IPR051311">
    <property type="entry name" value="DedA_domain"/>
</dbReference>
<dbReference type="HOGENOM" id="CLU_044208_7_2_7"/>
<feature type="transmembrane region" description="Helical" evidence="1">
    <location>
        <begin position="126"/>
        <end position="152"/>
    </location>
</feature>
<reference evidence="3 4" key="1">
    <citation type="journal article" date="2010" name="Stand. Genomic Sci.">
        <title>Complete genome sequence of Desulfarculus baarsii type strain (2st14).</title>
        <authorList>
            <person name="Sun H."/>
            <person name="Spring S."/>
            <person name="Lapidus A."/>
            <person name="Davenport K."/>
            <person name="Del Rio T.G."/>
            <person name="Tice H."/>
            <person name="Nolan M."/>
            <person name="Copeland A."/>
            <person name="Cheng J.F."/>
            <person name="Lucas S."/>
            <person name="Tapia R."/>
            <person name="Goodwin L."/>
            <person name="Pitluck S."/>
            <person name="Ivanova N."/>
            <person name="Pagani I."/>
            <person name="Mavromatis K."/>
            <person name="Ovchinnikova G."/>
            <person name="Pati A."/>
            <person name="Chen A."/>
            <person name="Palaniappan K."/>
            <person name="Hauser L."/>
            <person name="Chang Y.J."/>
            <person name="Jeffries C.D."/>
            <person name="Detter J.C."/>
            <person name="Han C."/>
            <person name="Rohde M."/>
            <person name="Brambilla E."/>
            <person name="Goker M."/>
            <person name="Woyke T."/>
            <person name="Bristow J."/>
            <person name="Eisen J.A."/>
            <person name="Markowitz V."/>
            <person name="Hugenholtz P."/>
            <person name="Kyrpides N.C."/>
            <person name="Klenk H.P."/>
            <person name="Land M."/>
        </authorList>
    </citation>
    <scope>NUCLEOTIDE SEQUENCE [LARGE SCALE GENOMIC DNA]</scope>
    <source>
        <strain evidence="4">ATCC 33931 / DSM 2075 / LMG 7858 / VKM B-1802 / 2st14</strain>
    </source>
</reference>
<gene>
    <name evidence="3" type="ordered locus">Deba_2009</name>
</gene>
<dbReference type="EMBL" id="CP002085">
    <property type="protein sequence ID" value="ADK85374.1"/>
    <property type="molecule type" value="Genomic_DNA"/>
</dbReference>
<dbReference type="PANTHER" id="PTHR42709">
    <property type="entry name" value="ALKALINE PHOSPHATASE LIKE PROTEIN"/>
    <property type="match status" value="1"/>
</dbReference>
<evidence type="ECO:0000256" key="1">
    <source>
        <dbReference type="SAM" id="Phobius"/>
    </source>
</evidence>
<dbReference type="RefSeq" id="WP_013258815.1">
    <property type="nucleotide sequence ID" value="NC_014365.1"/>
</dbReference>
<sequence length="198" mass="21726">MDSHFIEQVVSSYGYLALFVGTFLEGETFFLLGGIAARKDLLNPFYVAMAAMAGGFVGDQFFFFLGRWRGDKVIGMSRRLERKAVEARVLVRRHAVALILMSRFLYGLRMVIPLACGAAHITPWRFVALNFISALLWTLTFGGLGYFFGGWLSDNIGAFKNMQVIVAVLAGVLLACLLAGRLIKKTLAASGDEQGSGR</sequence>
<dbReference type="Pfam" id="PF09335">
    <property type="entry name" value="VTT_dom"/>
    <property type="match status" value="1"/>
</dbReference>
<evidence type="ECO:0000313" key="3">
    <source>
        <dbReference type="EMBL" id="ADK85374.1"/>
    </source>
</evidence>
<dbReference type="AlphaFoldDB" id="E1QLA9"/>
<keyword evidence="1" id="KW-0472">Membrane</keyword>
<feature type="transmembrane region" description="Helical" evidence="1">
    <location>
        <begin position="89"/>
        <end position="106"/>
    </location>
</feature>
<evidence type="ECO:0000259" key="2">
    <source>
        <dbReference type="Pfam" id="PF09335"/>
    </source>
</evidence>
<proteinExistence type="predicted"/>
<accession>E1QLA9</accession>
<feature type="transmembrane region" description="Helical" evidence="1">
    <location>
        <begin position="45"/>
        <end position="68"/>
    </location>
</feature>
<keyword evidence="4" id="KW-1185">Reference proteome</keyword>
<organism evidence="3 4">
    <name type="scientific">Desulfarculus baarsii (strain ATCC 33931 / DSM 2075 / LMG 7858 / VKM B-1802 / 2st14)</name>
    <dbReference type="NCBI Taxonomy" id="644282"/>
    <lineage>
        <taxon>Bacteria</taxon>
        <taxon>Pseudomonadati</taxon>
        <taxon>Thermodesulfobacteriota</taxon>
        <taxon>Desulfarculia</taxon>
        <taxon>Desulfarculales</taxon>
        <taxon>Desulfarculaceae</taxon>
        <taxon>Desulfarculus</taxon>
    </lineage>
</organism>